<evidence type="ECO:0000313" key="2">
    <source>
        <dbReference type="EMBL" id="VFQ81484.1"/>
    </source>
</evidence>
<keyword evidence="3" id="KW-1185">Reference proteome</keyword>
<dbReference type="PANTHER" id="PTHR46158:SF1">
    <property type="entry name" value="RING_U-BOX SUPERFAMILY PROTEIN"/>
    <property type="match status" value="1"/>
</dbReference>
<reference evidence="2 3" key="1">
    <citation type="submission" date="2018-04" db="EMBL/GenBank/DDBJ databases">
        <authorList>
            <person name="Vogel A."/>
        </authorList>
    </citation>
    <scope>NUCLEOTIDE SEQUENCE [LARGE SCALE GENOMIC DNA]</scope>
</reference>
<name>A0A484LZD8_9ASTE</name>
<organism evidence="2 3">
    <name type="scientific">Cuscuta campestris</name>
    <dbReference type="NCBI Taxonomy" id="132261"/>
    <lineage>
        <taxon>Eukaryota</taxon>
        <taxon>Viridiplantae</taxon>
        <taxon>Streptophyta</taxon>
        <taxon>Embryophyta</taxon>
        <taxon>Tracheophyta</taxon>
        <taxon>Spermatophyta</taxon>
        <taxon>Magnoliopsida</taxon>
        <taxon>eudicotyledons</taxon>
        <taxon>Gunneridae</taxon>
        <taxon>Pentapetalae</taxon>
        <taxon>asterids</taxon>
        <taxon>lamiids</taxon>
        <taxon>Solanales</taxon>
        <taxon>Convolvulaceae</taxon>
        <taxon>Cuscuteae</taxon>
        <taxon>Cuscuta</taxon>
        <taxon>Cuscuta subgen. Grammica</taxon>
        <taxon>Cuscuta sect. Cleistogrammica</taxon>
    </lineage>
</organism>
<feature type="compositionally biased region" description="Low complexity" evidence="1">
    <location>
        <begin position="171"/>
        <end position="190"/>
    </location>
</feature>
<dbReference type="AlphaFoldDB" id="A0A484LZD8"/>
<dbReference type="Proteomes" id="UP000595140">
    <property type="component" value="Unassembled WGS sequence"/>
</dbReference>
<evidence type="ECO:0000313" key="3">
    <source>
        <dbReference type="Proteomes" id="UP000595140"/>
    </source>
</evidence>
<feature type="compositionally biased region" description="Basic and acidic residues" evidence="1">
    <location>
        <begin position="116"/>
        <end position="129"/>
    </location>
</feature>
<dbReference type="PANTHER" id="PTHR46158">
    <property type="entry name" value="OS02G0165000 PROTEIN"/>
    <property type="match status" value="1"/>
</dbReference>
<dbReference type="EMBL" id="OOIL02002240">
    <property type="protein sequence ID" value="VFQ81484.1"/>
    <property type="molecule type" value="Genomic_DNA"/>
</dbReference>
<feature type="region of interest" description="Disordered" evidence="1">
    <location>
        <begin position="171"/>
        <end position="253"/>
    </location>
</feature>
<evidence type="ECO:0000256" key="1">
    <source>
        <dbReference type="SAM" id="MobiDB-lite"/>
    </source>
</evidence>
<feature type="compositionally biased region" description="Basic and acidic residues" evidence="1">
    <location>
        <begin position="42"/>
        <end position="56"/>
    </location>
</feature>
<protein>
    <submittedName>
        <fullName evidence="2">Uncharacterized protein</fullName>
    </submittedName>
</protein>
<accession>A0A484LZD8</accession>
<feature type="compositionally biased region" description="Low complexity" evidence="1">
    <location>
        <begin position="92"/>
        <end position="101"/>
    </location>
</feature>
<proteinExistence type="predicted"/>
<gene>
    <name evidence="2" type="ORF">CCAM_LOCUS23260</name>
</gene>
<feature type="region of interest" description="Disordered" evidence="1">
    <location>
        <begin position="24"/>
        <end position="135"/>
    </location>
</feature>
<sequence>MEKKQIFFSKEEEDHQVHITMAHPEEISIPIPQAESASEPTNLRREESVEAVDVKARPATPAKKVNFHLNPSQHRSAHGVSPGRPVPRGTKSSSSSSSSSSIKNFLIPKLNFMEKPSPEAEPGHPEENNNNKVSISRSWSLSKMFSPGIKRASSLPITPVGKPNPLAAESAAAAACKTKGSSKGAVQQQQPQPPQVHIHRSLSLPVPAAANKDGSRKMESFFRVIPSTPPPRLKDSDSIVSAEAPAGESVLEL</sequence>